<dbReference type="Proteomes" id="UP000290037">
    <property type="component" value="Unassembled WGS sequence"/>
</dbReference>
<dbReference type="OrthoDB" id="1121212at2"/>
<dbReference type="AlphaFoldDB" id="A0A1M5Y5P5"/>
<dbReference type="STRING" id="573501.SAMN04487999_1955"/>
<evidence type="ECO:0000256" key="2">
    <source>
        <dbReference type="SAM" id="Phobius"/>
    </source>
</evidence>
<reference evidence="4" key="1">
    <citation type="submission" date="2016-11" db="EMBL/GenBank/DDBJ databases">
        <authorList>
            <person name="Jaros S."/>
            <person name="Januszkiewicz K."/>
            <person name="Wedrychowicz H."/>
        </authorList>
    </citation>
    <scope>NUCLEOTIDE SEQUENCE [LARGE SCALE GENOMIC DNA]</scope>
    <source>
        <strain evidence="4">DSM 19859</strain>
    </source>
</reference>
<dbReference type="Proteomes" id="UP000184240">
    <property type="component" value="Unassembled WGS sequence"/>
</dbReference>
<keyword evidence="2" id="KW-0472">Membrane</keyword>
<evidence type="ECO:0000313" key="3">
    <source>
        <dbReference type="EMBL" id="RXG30498.1"/>
    </source>
</evidence>
<proteinExistence type="predicted"/>
<gene>
    <name evidence="3" type="ORF">DSM01_1248</name>
    <name evidence="4" type="ORF">SAMN04487999_1955</name>
</gene>
<evidence type="ECO:0000256" key="1">
    <source>
        <dbReference type="SAM" id="MobiDB-lite"/>
    </source>
</evidence>
<dbReference type="RefSeq" id="WP_072982592.1">
    <property type="nucleotide sequence ID" value="NZ_FQXT01000003.1"/>
</dbReference>
<evidence type="ECO:0000313" key="6">
    <source>
        <dbReference type="Proteomes" id="UP000290037"/>
    </source>
</evidence>
<evidence type="ECO:0000313" key="4">
    <source>
        <dbReference type="EMBL" id="SHI07377.1"/>
    </source>
</evidence>
<protein>
    <submittedName>
        <fullName evidence="4">Uncharacterized protein</fullName>
    </submittedName>
</protein>
<name>A0A1M5Y5P5_9FLAO</name>
<feature type="region of interest" description="Disordered" evidence="1">
    <location>
        <begin position="18"/>
        <end position="38"/>
    </location>
</feature>
<sequence>MGFGGSVAAMLATLNNNKRERTSRFDSKHRTNTTSQNASSKLVFKKLNDKDLYEVKKQIQQKASAHNKKVAVLTIISLVLLAALILWLFLDSGTPLV</sequence>
<keyword evidence="2" id="KW-0812">Transmembrane</keyword>
<organism evidence="4 5">
    <name type="scientific">Leeuwenhoekiella palythoae</name>
    <dbReference type="NCBI Taxonomy" id="573501"/>
    <lineage>
        <taxon>Bacteria</taxon>
        <taxon>Pseudomonadati</taxon>
        <taxon>Bacteroidota</taxon>
        <taxon>Flavobacteriia</taxon>
        <taxon>Flavobacteriales</taxon>
        <taxon>Flavobacteriaceae</taxon>
        <taxon>Leeuwenhoekiella</taxon>
    </lineage>
</organism>
<keyword evidence="2" id="KW-1133">Transmembrane helix</keyword>
<evidence type="ECO:0000313" key="5">
    <source>
        <dbReference type="Proteomes" id="UP000184240"/>
    </source>
</evidence>
<dbReference type="EMBL" id="QOVN01000002">
    <property type="protein sequence ID" value="RXG30498.1"/>
    <property type="molecule type" value="Genomic_DNA"/>
</dbReference>
<reference evidence="5" key="2">
    <citation type="submission" date="2016-11" db="EMBL/GenBank/DDBJ databases">
        <authorList>
            <person name="Varghese N."/>
            <person name="Submissions S."/>
        </authorList>
    </citation>
    <scope>NUCLEOTIDE SEQUENCE [LARGE SCALE GENOMIC DNA]</scope>
    <source>
        <strain evidence="5">DSM 19859</strain>
    </source>
</reference>
<feature type="transmembrane region" description="Helical" evidence="2">
    <location>
        <begin position="70"/>
        <end position="90"/>
    </location>
</feature>
<keyword evidence="6" id="KW-1185">Reference proteome</keyword>
<dbReference type="EMBL" id="FQXT01000003">
    <property type="protein sequence ID" value="SHI07377.1"/>
    <property type="molecule type" value="Genomic_DNA"/>
</dbReference>
<accession>A0A1M5Y5P5</accession>
<reference evidence="3 6" key="3">
    <citation type="submission" date="2018-07" db="EMBL/GenBank/DDBJ databases">
        <title>Leeuwenhoekiella genomics.</title>
        <authorList>
            <person name="Tahon G."/>
            <person name="Willems A."/>
        </authorList>
    </citation>
    <scope>NUCLEOTIDE SEQUENCE [LARGE SCALE GENOMIC DNA]</scope>
    <source>
        <strain evidence="3 6">LMG 24856</strain>
    </source>
</reference>
<feature type="compositionally biased region" description="Basic and acidic residues" evidence="1">
    <location>
        <begin position="18"/>
        <end position="29"/>
    </location>
</feature>